<dbReference type="PROSITE" id="PS51464">
    <property type="entry name" value="SIS"/>
    <property type="match status" value="1"/>
</dbReference>
<dbReference type="RefSeq" id="WP_092025174.1">
    <property type="nucleotide sequence ID" value="NZ_FOUE01000005.1"/>
</dbReference>
<dbReference type="PANTHER" id="PTHR30390:SF6">
    <property type="entry name" value="DNAA INITIATOR-ASSOCIATING PROTEIN DIAA"/>
    <property type="match status" value="1"/>
</dbReference>
<accession>A0A1I4SC97</accession>
<evidence type="ECO:0000313" key="3">
    <source>
        <dbReference type="Proteomes" id="UP000198519"/>
    </source>
</evidence>
<dbReference type="GO" id="GO:0016853">
    <property type="term" value="F:isomerase activity"/>
    <property type="evidence" value="ECO:0007669"/>
    <property type="project" value="UniProtKB-KW"/>
</dbReference>
<gene>
    <name evidence="2" type="ORF">SAMN04487963_3142</name>
</gene>
<dbReference type="SUPFAM" id="SSF53697">
    <property type="entry name" value="SIS domain"/>
    <property type="match status" value="1"/>
</dbReference>
<dbReference type="GO" id="GO:1901135">
    <property type="term" value="P:carbohydrate derivative metabolic process"/>
    <property type="evidence" value="ECO:0007669"/>
    <property type="project" value="InterPro"/>
</dbReference>
<evidence type="ECO:0000259" key="1">
    <source>
        <dbReference type="PROSITE" id="PS51464"/>
    </source>
</evidence>
<dbReference type="EMBL" id="FOUE01000005">
    <property type="protein sequence ID" value="SFM62136.1"/>
    <property type="molecule type" value="Genomic_DNA"/>
</dbReference>
<evidence type="ECO:0000313" key="2">
    <source>
        <dbReference type="EMBL" id="SFM62136.1"/>
    </source>
</evidence>
<dbReference type="AlphaFoldDB" id="A0A1I4SC97"/>
<dbReference type="CDD" id="cd05006">
    <property type="entry name" value="SIS_GmhA"/>
    <property type="match status" value="1"/>
</dbReference>
<dbReference type="InterPro" id="IPR046348">
    <property type="entry name" value="SIS_dom_sf"/>
</dbReference>
<organism evidence="2 3">
    <name type="scientific">Marinobacter zhejiangensis</name>
    <dbReference type="NCBI Taxonomy" id="488535"/>
    <lineage>
        <taxon>Bacteria</taxon>
        <taxon>Pseudomonadati</taxon>
        <taxon>Pseudomonadota</taxon>
        <taxon>Gammaproteobacteria</taxon>
        <taxon>Pseudomonadales</taxon>
        <taxon>Marinobacteraceae</taxon>
        <taxon>Marinobacter</taxon>
    </lineage>
</organism>
<feature type="domain" description="SIS" evidence="1">
    <location>
        <begin position="35"/>
        <end position="195"/>
    </location>
</feature>
<dbReference type="Pfam" id="PF13580">
    <property type="entry name" value="SIS_2"/>
    <property type="match status" value="1"/>
</dbReference>
<protein>
    <submittedName>
        <fullName evidence="2">D-sedoheptulose 7-phosphate isomerase</fullName>
    </submittedName>
</protein>
<dbReference type="OrthoDB" id="9810929at2"/>
<dbReference type="PANTHER" id="PTHR30390">
    <property type="entry name" value="SEDOHEPTULOSE 7-PHOSPHATE ISOMERASE / DNAA INITIATOR-ASSOCIATING FACTOR FOR REPLICATION INITIATION"/>
    <property type="match status" value="1"/>
</dbReference>
<sequence length="195" mass="20903">MSQESSFLAALERHRATFAILDQYRGEAEQLLELTRQTLSKGGKVIFLGNGGSAADAQHLAAEFMVRYKAERGPLASIALNTDTSILTAHPNDYEFESVFERQVQGLGKPEDLVIGLTTSGQSENVNRALTAANELGASTVALTGRDGGKVKDIAKLSIIIACEETARIQEAHMFIGHWLCEAIDGVIVSGGLQS</sequence>
<dbReference type="GO" id="GO:0097367">
    <property type="term" value="F:carbohydrate derivative binding"/>
    <property type="evidence" value="ECO:0007669"/>
    <property type="project" value="InterPro"/>
</dbReference>
<keyword evidence="3" id="KW-1185">Reference proteome</keyword>
<keyword evidence="2" id="KW-0413">Isomerase</keyword>
<dbReference type="InterPro" id="IPR001347">
    <property type="entry name" value="SIS_dom"/>
</dbReference>
<reference evidence="3" key="1">
    <citation type="submission" date="2016-10" db="EMBL/GenBank/DDBJ databases">
        <authorList>
            <person name="Varghese N."/>
            <person name="Submissions S."/>
        </authorList>
    </citation>
    <scope>NUCLEOTIDE SEQUENCE [LARGE SCALE GENOMIC DNA]</scope>
    <source>
        <strain evidence="3">CGMCC 1.7061</strain>
    </source>
</reference>
<proteinExistence type="predicted"/>
<dbReference type="Proteomes" id="UP000198519">
    <property type="component" value="Unassembled WGS sequence"/>
</dbReference>
<dbReference type="Gene3D" id="3.40.50.10490">
    <property type="entry name" value="Glucose-6-phosphate isomerase like protein, domain 1"/>
    <property type="match status" value="1"/>
</dbReference>
<name>A0A1I4SC97_9GAMM</name>
<dbReference type="InterPro" id="IPR035461">
    <property type="entry name" value="GmhA/DiaA"/>
</dbReference>
<dbReference type="STRING" id="488535.SAMN04487963_3142"/>
<dbReference type="InterPro" id="IPR050099">
    <property type="entry name" value="SIS_GmhA/DiaA_subfam"/>
</dbReference>